<dbReference type="Pfam" id="PF09949">
    <property type="entry name" value="APP1_cat"/>
    <property type="match status" value="1"/>
</dbReference>
<feature type="region of interest" description="Disordered" evidence="1">
    <location>
        <begin position="547"/>
        <end position="589"/>
    </location>
</feature>
<dbReference type="GO" id="GO:0008195">
    <property type="term" value="F:phosphatidate phosphatase activity"/>
    <property type="evidence" value="ECO:0007669"/>
    <property type="project" value="InterPro"/>
</dbReference>
<dbReference type="OrthoDB" id="541883at2759"/>
<dbReference type="PIRSF" id="PIRSF037464">
    <property type="entry name" value="UCP037464_APP1"/>
    <property type="match status" value="1"/>
</dbReference>
<dbReference type="PANTHER" id="PTHR28208">
    <property type="entry name" value="PHOSPHATIDATE PHOSPHATASE APP1"/>
    <property type="match status" value="1"/>
</dbReference>
<feature type="compositionally biased region" description="Polar residues" evidence="1">
    <location>
        <begin position="133"/>
        <end position="159"/>
    </location>
</feature>
<dbReference type="InterPro" id="IPR019236">
    <property type="entry name" value="APP1_cat"/>
</dbReference>
<organism evidence="3 4">
    <name type="scientific">Candida viswanathii</name>
    <dbReference type="NCBI Taxonomy" id="5486"/>
    <lineage>
        <taxon>Eukaryota</taxon>
        <taxon>Fungi</taxon>
        <taxon>Dikarya</taxon>
        <taxon>Ascomycota</taxon>
        <taxon>Saccharomycotina</taxon>
        <taxon>Pichiomycetes</taxon>
        <taxon>Debaryomycetaceae</taxon>
        <taxon>Candida/Lodderomyces clade</taxon>
        <taxon>Candida</taxon>
    </lineage>
</organism>
<evidence type="ECO:0000313" key="4">
    <source>
        <dbReference type="Proteomes" id="UP000253472"/>
    </source>
</evidence>
<protein>
    <submittedName>
        <fullName evidence="3">Phosphatidate phosphatase APP1</fullName>
    </submittedName>
</protein>
<dbReference type="PANTHER" id="PTHR28208:SF3">
    <property type="entry name" value="PHOSPHATIDATE PHOSPHATASE APP1"/>
    <property type="match status" value="1"/>
</dbReference>
<comment type="caution">
    <text evidence="3">The sequence shown here is derived from an EMBL/GenBank/DDBJ whole genome shotgun (WGS) entry which is preliminary data.</text>
</comment>
<proteinExistence type="predicted"/>
<dbReference type="AlphaFoldDB" id="A0A367XQ17"/>
<keyword evidence="4" id="KW-1185">Reference proteome</keyword>
<dbReference type="EMBL" id="QLNQ01000030">
    <property type="protein sequence ID" value="RCK54931.1"/>
    <property type="molecule type" value="Genomic_DNA"/>
</dbReference>
<name>A0A367XQ17_9ASCO</name>
<evidence type="ECO:0000259" key="2">
    <source>
        <dbReference type="Pfam" id="PF09949"/>
    </source>
</evidence>
<evidence type="ECO:0000313" key="3">
    <source>
        <dbReference type="EMBL" id="RCK54931.1"/>
    </source>
</evidence>
<accession>A0A367XQ17</accession>
<feature type="domain" description="Phosphatidate phosphatase APP1 catalytic" evidence="2">
    <location>
        <begin position="245"/>
        <end position="395"/>
    </location>
</feature>
<dbReference type="STRING" id="5486.A0A367XQ17"/>
<dbReference type="InterPro" id="IPR017210">
    <property type="entry name" value="APP1"/>
</dbReference>
<feature type="compositionally biased region" description="Polar residues" evidence="1">
    <location>
        <begin position="572"/>
        <end position="585"/>
    </location>
</feature>
<reference evidence="3 4" key="1">
    <citation type="submission" date="2018-06" db="EMBL/GenBank/DDBJ databases">
        <title>Whole genome sequencing of Candida tropicalis (genome annotated by CSBL at Korea University).</title>
        <authorList>
            <person name="Ahn J."/>
        </authorList>
    </citation>
    <scope>NUCLEOTIDE SEQUENCE [LARGE SCALE GENOMIC DNA]</scope>
    <source>
        <strain evidence="3 4">ATCC 20962</strain>
    </source>
</reference>
<evidence type="ECO:0000256" key="1">
    <source>
        <dbReference type="SAM" id="MobiDB-lite"/>
    </source>
</evidence>
<feature type="compositionally biased region" description="Polar residues" evidence="1">
    <location>
        <begin position="551"/>
        <end position="561"/>
    </location>
</feature>
<gene>
    <name evidence="3" type="primary">APP1_1</name>
    <name evidence="3" type="ORF">Cantr_04683</name>
</gene>
<dbReference type="InterPro" id="IPR052935">
    <property type="entry name" value="Mg2+_PAP"/>
</dbReference>
<feature type="region of interest" description="Disordered" evidence="1">
    <location>
        <begin position="455"/>
        <end position="498"/>
    </location>
</feature>
<feature type="region of interest" description="Disordered" evidence="1">
    <location>
        <begin position="118"/>
        <end position="161"/>
    </location>
</feature>
<dbReference type="GO" id="GO:0030479">
    <property type="term" value="C:actin cortical patch"/>
    <property type="evidence" value="ECO:0007669"/>
    <property type="project" value="TreeGrafter"/>
</dbReference>
<sequence>MTDNQPLSRRQRLLGLARSTRDNYMPKITGSMSSLATGASRAFANPEVYDESGRIILPKDTTIQLFPSYTRKQDGKYFVGVQGWVFAPGVMNRKNRVVFSVIKQIMKQRETTQAQLTNLENDSSMKQDVFNPDSASNSDTESIMSVDSTQSSQGSNGSLNPDDVMKERLSSFFAKSIPNTELVVTIGSEATVDELVRQTIQTDGYGHFETTVEVPYKPSVVQVASGMIETVFTFQDIMIYANEGVGVISDIDDTIKLTGVIGEKMVLLRNLLTNDVGLWAIPEVTQWYGDIYKDEDVNFFYVSNSPWQLFDTIKQYFLYAELPPGSVHLKRYSGNIIASLLEPSQSRKKRSLHKILLDFPDKKFVCVGDSGEYDLEAYVDIAKTFPNQVRSINIRYVEDSFSDVDDHRIYTELMRLLTTKKKEIPVTHKVPMPPKRKPPPPLVDEEMEDLIDLSDDVVKKPAPMVPRKPTSLKGHQLDRKPPPPPPSPRKTKPQPSIHEVTKSYTDPVLLPPPNPLRSHLLLAQLNSLLRLLMLLELLALLLRKPKPPPSSNVASDGNSISDDLPPLPPRRYQTSPDLRTSQSSDSELDSICNSPGFYDLEEMDRKGANWIRRIITAIRTLEDTNTKIIIFKDEEADFFKKSTIELDELRKK</sequence>
<dbReference type="Proteomes" id="UP000253472">
    <property type="component" value="Unassembled WGS sequence"/>
</dbReference>